<protein>
    <submittedName>
        <fullName evidence="1">Uncharacterized protein</fullName>
    </submittedName>
</protein>
<comment type="caution">
    <text evidence="1">The sequence shown here is derived from an EMBL/GenBank/DDBJ whole genome shotgun (WGS) entry which is preliminary data.</text>
</comment>
<gene>
    <name evidence="1" type="ORF">TKK_016132</name>
</gene>
<dbReference type="EMBL" id="JBJJXI010000128">
    <property type="protein sequence ID" value="KAL3388700.1"/>
    <property type="molecule type" value="Genomic_DNA"/>
</dbReference>
<sequence length="126" mass="14625">MSRVSHDVDILARVCIIPLNVCCKHRSKNERRMKERERAHNLPSQTRLSYYCLLCARTVADLRKEREKKTITQNLTLEHRPSRARFTPRALSQIPPPPPMLLLLEASFRVCDLAPSFRSLLFSTVL</sequence>
<organism evidence="1 2">
    <name type="scientific">Trichogramma kaykai</name>
    <dbReference type="NCBI Taxonomy" id="54128"/>
    <lineage>
        <taxon>Eukaryota</taxon>
        <taxon>Metazoa</taxon>
        <taxon>Ecdysozoa</taxon>
        <taxon>Arthropoda</taxon>
        <taxon>Hexapoda</taxon>
        <taxon>Insecta</taxon>
        <taxon>Pterygota</taxon>
        <taxon>Neoptera</taxon>
        <taxon>Endopterygota</taxon>
        <taxon>Hymenoptera</taxon>
        <taxon>Apocrita</taxon>
        <taxon>Proctotrupomorpha</taxon>
        <taxon>Chalcidoidea</taxon>
        <taxon>Trichogrammatidae</taxon>
        <taxon>Trichogramma</taxon>
    </lineage>
</organism>
<accession>A0ABD2W6N5</accession>
<evidence type="ECO:0000313" key="2">
    <source>
        <dbReference type="Proteomes" id="UP001627154"/>
    </source>
</evidence>
<evidence type="ECO:0000313" key="1">
    <source>
        <dbReference type="EMBL" id="KAL3388700.1"/>
    </source>
</evidence>
<keyword evidence="2" id="KW-1185">Reference proteome</keyword>
<proteinExistence type="predicted"/>
<dbReference type="Proteomes" id="UP001627154">
    <property type="component" value="Unassembled WGS sequence"/>
</dbReference>
<reference evidence="1 2" key="1">
    <citation type="journal article" date="2024" name="bioRxiv">
        <title>A reference genome for Trichogramma kaykai: A tiny desert-dwelling parasitoid wasp with competing sex-ratio distorters.</title>
        <authorList>
            <person name="Culotta J."/>
            <person name="Lindsey A.R."/>
        </authorList>
    </citation>
    <scope>NUCLEOTIDE SEQUENCE [LARGE SCALE GENOMIC DNA]</scope>
    <source>
        <strain evidence="1 2">KSX58</strain>
    </source>
</reference>
<name>A0ABD2W6N5_9HYME</name>
<dbReference type="AlphaFoldDB" id="A0ABD2W6N5"/>